<dbReference type="SUPFAM" id="SSF56529">
    <property type="entry name" value="FAH"/>
    <property type="match status" value="1"/>
</dbReference>
<accession>A0A848L205</accession>
<keyword evidence="4" id="KW-1185">Reference proteome</keyword>
<organism evidence="3 4">
    <name type="scientific">Gordonia asplenii</name>
    <dbReference type="NCBI Taxonomy" id="2725283"/>
    <lineage>
        <taxon>Bacteria</taxon>
        <taxon>Bacillati</taxon>
        <taxon>Actinomycetota</taxon>
        <taxon>Actinomycetes</taxon>
        <taxon>Mycobacteriales</taxon>
        <taxon>Gordoniaceae</taxon>
        <taxon>Gordonia</taxon>
    </lineage>
</organism>
<dbReference type="InterPro" id="IPR050772">
    <property type="entry name" value="Hydratase-Decarb/MhpD_sf"/>
</dbReference>
<evidence type="ECO:0000313" key="3">
    <source>
        <dbReference type="EMBL" id="NMO04472.1"/>
    </source>
</evidence>
<gene>
    <name evidence="3" type="ORF">HH308_24955</name>
</gene>
<dbReference type="Proteomes" id="UP000550729">
    <property type="component" value="Unassembled WGS sequence"/>
</dbReference>
<evidence type="ECO:0000313" key="4">
    <source>
        <dbReference type="Proteomes" id="UP000550729"/>
    </source>
</evidence>
<dbReference type="Gene3D" id="3.90.850.10">
    <property type="entry name" value="Fumarylacetoacetase-like, C-terminal domain"/>
    <property type="match status" value="1"/>
</dbReference>
<evidence type="ECO:0000256" key="1">
    <source>
        <dbReference type="ARBA" id="ARBA00023239"/>
    </source>
</evidence>
<proteinExistence type="predicted"/>
<dbReference type="PANTHER" id="PTHR30143:SF0">
    <property type="entry name" value="2-KETO-4-PENTENOATE HYDRATASE"/>
    <property type="match status" value="1"/>
</dbReference>
<dbReference type="InterPro" id="IPR011234">
    <property type="entry name" value="Fumarylacetoacetase-like_C"/>
</dbReference>
<evidence type="ECO:0000259" key="2">
    <source>
        <dbReference type="Pfam" id="PF01557"/>
    </source>
</evidence>
<name>A0A848L205_9ACTN</name>
<reference evidence="3 4" key="1">
    <citation type="submission" date="2020-04" db="EMBL/GenBank/DDBJ databases">
        <title>Gordonia sp. nov. TBRC 11910.</title>
        <authorList>
            <person name="Suriyachadkun C."/>
        </authorList>
    </citation>
    <scope>NUCLEOTIDE SEQUENCE [LARGE SCALE GENOMIC DNA]</scope>
    <source>
        <strain evidence="3 4">TBRC 11910</strain>
    </source>
</reference>
<keyword evidence="1" id="KW-0456">Lyase</keyword>
<dbReference type="EMBL" id="JABBNB010000036">
    <property type="protein sequence ID" value="NMO04472.1"/>
    <property type="molecule type" value="Genomic_DNA"/>
</dbReference>
<dbReference type="RefSeq" id="WP_170196979.1">
    <property type="nucleotide sequence ID" value="NZ_JABBNB010000036.1"/>
</dbReference>
<dbReference type="GO" id="GO:0008684">
    <property type="term" value="F:2-oxopent-4-enoate hydratase activity"/>
    <property type="evidence" value="ECO:0007669"/>
    <property type="project" value="TreeGrafter"/>
</dbReference>
<dbReference type="InterPro" id="IPR036663">
    <property type="entry name" value="Fumarylacetoacetase_C_sf"/>
</dbReference>
<comment type="caution">
    <text evidence="3">The sequence shown here is derived from an EMBL/GenBank/DDBJ whole genome shotgun (WGS) entry which is preliminary data.</text>
</comment>
<feature type="domain" description="Fumarylacetoacetase-like C-terminal" evidence="2">
    <location>
        <begin position="96"/>
        <end position="255"/>
    </location>
</feature>
<sequence length="261" mass="27349">MNAVVDELDAARSEVRPIDQFAGRVQMSLDDAYAALLGGIDRRRGRGERVVGLKLGFTSAEKAAQMGVSDVILGVLTDQMRIADGGLLDHDSLIHPRVEPEVAFRLSPDVPAAVLGAADQRLLPYVTHVAAALEVIDSRYRNFSFSLEDVVADNTSGSHFAVGEWHEFAGASTTLDVSDLAVELRIDDAVAASGSTGAILGDPVESLVAAKRLASRHGHPVEPGFVILAGSATAAVALPPDATVRVDVAGLGAVTIRTSEH</sequence>
<dbReference type="GO" id="GO:0005737">
    <property type="term" value="C:cytoplasm"/>
    <property type="evidence" value="ECO:0007669"/>
    <property type="project" value="TreeGrafter"/>
</dbReference>
<dbReference type="AlphaFoldDB" id="A0A848L205"/>
<protein>
    <submittedName>
        <fullName evidence="3">4-oxalocrotonate decarboxylase</fullName>
    </submittedName>
</protein>
<dbReference type="Pfam" id="PF01557">
    <property type="entry name" value="FAA_hydrolase"/>
    <property type="match status" value="1"/>
</dbReference>
<dbReference type="PANTHER" id="PTHR30143">
    <property type="entry name" value="ACID HYDRATASE"/>
    <property type="match status" value="1"/>
</dbReference>